<dbReference type="InterPro" id="IPR045497">
    <property type="entry name" value="DUF6438"/>
</dbReference>
<keyword evidence="3" id="KW-1185">Reference proteome</keyword>
<dbReference type="OrthoDB" id="7172369at2"/>
<sequence length="147" mass="17189">MKPFIIILICINFSCNTVQKTLNTSSQKEAIIYYSKSPCHGKCPVYDLWIYNDGSISYSGISNVPVVKNINRKLDNREIKTLKNILNEDPHQDVIFKKRLDRSITTLRFNNKEYKYYNSSDNDYIKKLDKKLKSIVERIISNVENDT</sequence>
<organism evidence="2 3">
    <name type="scientific">Aquimarina algiphila</name>
    <dbReference type="NCBI Taxonomy" id="2047982"/>
    <lineage>
        <taxon>Bacteria</taxon>
        <taxon>Pseudomonadati</taxon>
        <taxon>Bacteroidota</taxon>
        <taxon>Flavobacteriia</taxon>
        <taxon>Flavobacteriales</taxon>
        <taxon>Flavobacteriaceae</taxon>
        <taxon>Aquimarina</taxon>
    </lineage>
</organism>
<dbReference type="Pfam" id="PF20033">
    <property type="entry name" value="DUF6438"/>
    <property type="match status" value="1"/>
</dbReference>
<comment type="caution">
    <text evidence="2">The sequence shown here is derived from an EMBL/GenBank/DDBJ whole genome shotgun (WGS) entry which is preliminary data.</text>
</comment>
<dbReference type="Proteomes" id="UP000318833">
    <property type="component" value="Unassembled WGS sequence"/>
</dbReference>
<feature type="domain" description="DUF6438" evidence="1">
    <location>
        <begin position="32"/>
        <end position="135"/>
    </location>
</feature>
<evidence type="ECO:0000313" key="2">
    <source>
        <dbReference type="EMBL" id="TSE10733.1"/>
    </source>
</evidence>
<dbReference type="EMBL" id="VLNR01000005">
    <property type="protein sequence ID" value="TSE10733.1"/>
    <property type="molecule type" value="Genomic_DNA"/>
</dbReference>
<dbReference type="AlphaFoldDB" id="A0A554VQD7"/>
<accession>A0A554VQD7</accession>
<protein>
    <recommendedName>
        <fullName evidence="1">DUF6438 domain-containing protein</fullName>
    </recommendedName>
</protein>
<name>A0A554VQD7_9FLAO</name>
<evidence type="ECO:0000313" key="3">
    <source>
        <dbReference type="Proteomes" id="UP000318833"/>
    </source>
</evidence>
<gene>
    <name evidence="2" type="ORF">FOF46_03890</name>
</gene>
<proteinExistence type="predicted"/>
<evidence type="ECO:0000259" key="1">
    <source>
        <dbReference type="Pfam" id="PF20033"/>
    </source>
</evidence>
<reference evidence="2 3" key="1">
    <citation type="submission" date="2019-07" db="EMBL/GenBank/DDBJ databases">
        <title>The draft genome sequence of Aquimarina algiphila M91.</title>
        <authorList>
            <person name="Meng X."/>
        </authorList>
    </citation>
    <scope>NUCLEOTIDE SEQUENCE [LARGE SCALE GENOMIC DNA]</scope>
    <source>
        <strain evidence="2 3">M91</strain>
    </source>
</reference>
<dbReference type="RefSeq" id="WP_143915521.1">
    <property type="nucleotide sequence ID" value="NZ_CANLFO010000001.1"/>
</dbReference>